<evidence type="ECO:0000256" key="1">
    <source>
        <dbReference type="SAM" id="Phobius"/>
    </source>
</evidence>
<dbReference type="OrthoDB" id="414175at2759"/>
<dbReference type="EMBL" id="JAAMPI010000264">
    <property type="protein sequence ID" value="KAF4633394.1"/>
    <property type="molecule type" value="Genomic_DNA"/>
</dbReference>
<keyword evidence="1" id="KW-0472">Membrane</keyword>
<evidence type="ECO:0000313" key="3">
    <source>
        <dbReference type="Proteomes" id="UP000566819"/>
    </source>
</evidence>
<dbReference type="InterPro" id="IPR006740">
    <property type="entry name" value="DUF604"/>
</dbReference>
<dbReference type="Proteomes" id="UP000566819">
    <property type="component" value="Unassembled WGS sequence"/>
</dbReference>
<feature type="transmembrane region" description="Helical" evidence="1">
    <location>
        <begin position="7"/>
        <end position="24"/>
    </location>
</feature>
<dbReference type="Pfam" id="PF04646">
    <property type="entry name" value="DUF604"/>
    <property type="match status" value="1"/>
</dbReference>
<name>A0A8H4RNV5_9HELO</name>
<dbReference type="Gene3D" id="3.90.550.50">
    <property type="match status" value="1"/>
</dbReference>
<accession>A0A8H4RNV5</accession>
<proteinExistence type="predicted"/>
<reference evidence="2 3" key="1">
    <citation type="submission" date="2020-03" db="EMBL/GenBank/DDBJ databases">
        <title>Draft Genome Sequence of Cudoniella acicularis.</title>
        <authorList>
            <person name="Buettner E."/>
            <person name="Kellner H."/>
        </authorList>
    </citation>
    <scope>NUCLEOTIDE SEQUENCE [LARGE SCALE GENOMIC DNA]</scope>
    <source>
        <strain evidence="2 3">DSM 108380</strain>
    </source>
</reference>
<protein>
    <recommendedName>
        <fullName evidence="4">Glycosyltransferase family 31 protein</fullName>
    </recommendedName>
</protein>
<dbReference type="PANTHER" id="PTHR10811">
    <property type="entry name" value="FRINGE-RELATED"/>
    <property type="match status" value="1"/>
</dbReference>
<dbReference type="AlphaFoldDB" id="A0A8H4RNV5"/>
<evidence type="ECO:0000313" key="2">
    <source>
        <dbReference type="EMBL" id="KAF4633394.1"/>
    </source>
</evidence>
<sequence>MLPRTTLYRWLAVVFVVLVFYFHPDFSGSSFTSSSSPFGGELDTTAWVKQVLQLHSIGPKITYAARTIQYIPDAKERLPISEIDHDLFPDKFQEITTMSKGALPVGKTLHVHVKQLSRPDDVDASSLIFGVSTTFDRFNDDRTGPINEWVRWLTDGKGRSNGAGLILALYNTTQTEIDHAGERLAAAGINATVVPSNPSLDMPGRYVDLVQMLYNHPTRKQRKYFALVDDDTFFPCMSELLRTLFQYDYKKPYYIGTFTERVDWMLSNHAPMAYGGGGIFLTAPVAREIVKLPCLQKDDDGTYVMGGDQGDRLLYNCLHQNTEIALTYLPLLHQLDHYGDPSGFYENGRQPLSLHHYKSWHNLEPAKIHVVADACGEDCVLQRFQFKDNFVISNGYSVSEYPHGIDFDLLQMEATFDIPSENDFQDVLLSYSFGEMRKDLSKTGRKRSWHLLDSRKERDGKVKQIYLKRRGDNRWMKEGEDHPENDSIVVLTWAP</sequence>
<keyword evidence="1" id="KW-1133">Transmembrane helix</keyword>
<keyword evidence="1" id="KW-0812">Transmembrane</keyword>
<organism evidence="2 3">
    <name type="scientific">Cudoniella acicularis</name>
    <dbReference type="NCBI Taxonomy" id="354080"/>
    <lineage>
        <taxon>Eukaryota</taxon>
        <taxon>Fungi</taxon>
        <taxon>Dikarya</taxon>
        <taxon>Ascomycota</taxon>
        <taxon>Pezizomycotina</taxon>
        <taxon>Leotiomycetes</taxon>
        <taxon>Helotiales</taxon>
        <taxon>Tricladiaceae</taxon>
        <taxon>Cudoniella</taxon>
    </lineage>
</organism>
<evidence type="ECO:0008006" key="4">
    <source>
        <dbReference type="Google" id="ProtNLM"/>
    </source>
</evidence>
<comment type="caution">
    <text evidence="2">The sequence shown here is derived from an EMBL/GenBank/DDBJ whole genome shotgun (WGS) entry which is preliminary data.</text>
</comment>
<keyword evidence="3" id="KW-1185">Reference proteome</keyword>
<gene>
    <name evidence="2" type="ORF">G7Y89_g4728</name>
</gene>